<keyword evidence="2" id="KW-0472">Membrane</keyword>
<evidence type="ECO:0000313" key="3">
    <source>
        <dbReference type="EMBL" id="TDZ23784.1"/>
    </source>
</evidence>
<keyword evidence="2" id="KW-0812">Transmembrane</keyword>
<dbReference type="Proteomes" id="UP000014480">
    <property type="component" value="Unassembled WGS sequence"/>
</dbReference>
<dbReference type="OrthoDB" id="5243277at2759"/>
<keyword evidence="4" id="KW-1185">Reference proteome</keyword>
<comment type="caution">
    <text evidence="3">The sequence shown here is derived from an EMBL/GenBank/DDBJ whole genome shotgun (WGS) entry which is preliminary data.</text>
</comment>
<evidence type="ECO:0000313" key="4">
    <source>
        <dbReference type="Proteomes" id="UP000014480"/>
    </source>
</evidence>
<reference evidence="4" key="1">
    <citation type="journal article" date="2013" name="New Phytol.">
        <title>Comparative genomic and transcriptomic analyses reveal the hemibiotrophic stage shift of Colletotrichum fungi.</title>
        <authorList>
            <person name="Gan P."/>
            <person name="Ikeda K."/>
            <person name="Irieda H."/>
            <person name="Narusaka M."/>
            <person name="O'Connell R.J."/>
            <person name="Narusaka Y."/>
            <person name="Takano Y."/>
            <person name="Kubo Y."/>
            <person name="Shirasu K."/>
        </authorList>
    </citation>
    <scope>NUCLEOTIDE SEQUENCE [LARGE SCALE GENOMIC DNA]</scope>
    <source>
        <strain evidence="4">104-T / ATCC 96160 / CBS 514.97 / LARS 414 / MAFF 240422</strain>
    </source>
</reference>
<keyword evidence="2" id="KW-1133">Transmembrane helix</keyword>
<dbReference type="AlphaFoldDB" id="N4VY14"/>
<sequence length="150" mass="15833">MLLVALFAAVVTALNLTVPRTPPVRATAAVDTWETRPLNGLDAASAVCVATGLLSLKDWPSVHSIDANSHRELFIVANPNGAATRSSAQDAEQPSPISRVQTSAARRRRANPKRVAVGGGIFATVAICLAFFGIGTLIGWLFPDGFRQDV</sequence>
<reference evidence="4" key="2">
    <citation type="journal article" date="2019" name="Mol. Plant Microbe Interact.">
        <title>Genome sequence resources for four phytopathogenic fungi from the Colletotrichum orbiculare species complex.</title>
        <authorList>
            <person name="Gan P."/>
            <person name="Tsushima A."/>
            <person name="Narusaka M."/>
            <person name="Narusaka Y."/>
            <person name="Takano Y."/>
            <person name="Kubo Y."/>
            <person name="Shirasu K."/>
        </authorList>
    </citation>
    <scope>GENOME REANNOTATION</scope>
    <source>
        <strain evidence="4">104-T / ATCC 96160 / CBS 514.97 / LARS 414 / MAFF 240422</strain>
    </source>
</reference>
<evidence type="ECO:0000256" key="2">
    <source>
        <dbReference type="SAM" id="Phobius"/>
    </source>
</evidence>
<protein>
    <submittedName>
        <fullName evidence="3">Uncharacterized protein</fullName>
    </submittedName>
</protein>
<accession>N4VY14</accession>
<feature type="region of interest" description="Disordered" evidence="1">
    <location>
        <begin position="85"/>
        <end position="111"/>
    </location>
</feature>
<organism evidence="3 4">
    <name type="scientific">Colletotrichum orbiculare (strain 104-T / ATCC 96160 / CBS 514.97 / LARS 414 / MAFF 240422)</name>
    <name type="common">Cucumber anthracnose fungus</name>
    <name type="synonym">Colletotrichum lagenarium</name>
    <dbReference type="NCBI Taxonomy" id="1213857"/>
    <lineage>
        <taxon>Eukaryota</taxon>
        <taxon>Fungi</taxon>
        <taxon>Dikarya</taxon>
        <taxon>Ascomycota</taxon>
        <taxon>Pezizomycotina</taxon>
        <taxon>Sordariomycetes</taxon>
        <taxon>Hypocreomycetidae</taxon>
        <taxon>Glomerellales</taxon>
        <taxon>Glomerellaceae</taxon>
        <taxon>Colletotrichum</taxon>
        <taxon>Colletotrichum orbiculare species complex</taxon>
    </lineage>
</organism>
<name>N4VY14_COLOR</name>
<dbReference type="EMBL" id="AMCV02000005">
    <property type="protein sequence ID" value="TDZ23784.1"/>
    <property type="molecule type" value="Genomic_DNA"/>
</dbReference>
<feature type="transmembrane region" description="Helical" evidence="2">
    <location>
        <begin position="115"/>
        <end position="142"/>
    </location>
</feature>
<proteinExistence type="predicted"/>
<gene>
    <name evidence="3" type="ORF">Cob_v003490</name>
</gene>
<feature type="compositionally biased region" description="Polar residues" evidence="1">
    <location>
        <begin position="85"/>
        <end position="104"/>
    </location>
</feature>
<dbReference type="HOGENOM" id="CLU_1740414_0_0_1"/>
<evidence type="ECO:0000256" key="1">
    <source>
        <dbReference type="SAM" id="MobiDB-lite"/>
    </source>
</evidence>